<evidence type="ECO:0000313" key="1">
    <source>
        <dbReference type="EMBL" id="KAH3825121.1"/>
    </source>
</evidence>
<evidence type="ECO:0000313" key="2">
    <source>
        <dbReference type="Proteomes" id="UP000828390"/>
    </source>
</evidence>
<keyword evidence="2" id="KW-1185">Reference proteome</keyword>
<comment type="caution">
    <text evidence="1">The sequence shown here is derived from an EMBL/GenBank/DDBJ whole genome shotgun (WGS) entry which is preliminary data.</text>
</comment>
<proteinExistence type="predicted"/>
<name>A0A9D4GWU3_DREPO</name>
<dbReference type="AlphaFoldDB" id="A0A9D4GWU3"/>
<accession>A0A9D4GWU3</accession>
<reference evidence="1" key="2">
    <citation type="submission" date="2020-11" db="EMBL/GenBank/DDBJ databases">
        <authorList>
            <person name="McCartney M.A."/>
            <person name="Auch B."/>
            <person name="Kono T."/>
            <person name="Mallez S."/>
            <person name="Becker A."/>
            <person name="Gohl D.M."/>
            <person name="Silverstein K.A.T."/>
            <person name="Koren S."/>
            <person name="Bechman K.B."/>
            <person name="Herman A."/>
            <person name="Abrahante J.E."/>
            <person name="Garbe J."/>
        </authorList>
    </citation>
    <scope>NUCLEOTIDE SEQUENCE</scope>
    <source>
        <strain evidence="1">Duluth1</strain>
        <tissue evidence="1">Whole animal</tissue>
    </source>
</reference>
<dbReference type="Proteomes" id="UP000828390">
    <property type="component" value="Unassembled WGS sequence"/>
</dbReference>
<gene>
    <name evidence="1" type="ORF">DPMN_126994</name>
</gene>
<sequence>MFVVVLSITIGTDIDNQHSTFEYRAGANVEPALTSTFGKINIEQPLTSTFDTTLPLTFGKTLTSTFNTSPKYRAGANVEPALTSIFGKSLISSWGECRASSYIDIRQKPRISSWANVEPALTSTFGKRPEYRTSHPRIYSSGIM</sequence>
<reference evidence="1" key="1">
    <citation type="journal article" date="2019" name="bioRxiv">
        <title>The Genome of the Zebra Mussel, Dreissena polymorpha: A Resource for Invasive Species Research.</title>
        <authorList>
            <person name="McCartney M.A."/>
            <person name="Auch B."/>
            <person name="Kono T."/>
            <person name="Mallez S."/>
            <person name="Zhang Y."/>
            <person name="Obille A."/>
            <person name="Becker A."/>
            <person name="Abrahante J.E."/>
            <person name="Garbe J."/>
            <person name="Badalamenti J.P."/>
            <person name="Herman A."/>
            <person name="Mangelson H."/>
            <person name="Liachko I."/>
            <person name="Sullivan S."/>
            <person name="Sone E.D."/>
            <person name="Koren S."/>
            <person name="Silverstein K.A.T."/>
            <person name="Beckman K.B."/>
            <person name="Gohl D.M."/>
        </authorList>
    </citation>
    <scope>NUCLEOTIDE SEQUENCE</scope>
    <source>
        <strain evidence="1">Duluth1</strain>
        <tissue evidence="1">Whole animal</tissue>
    </source>
</reference>
<dbReference type="EMBL" id="JAIWYP010000005">
    <property type="protein sequence ID" value="KAH3825121.1"/>
    <property type="molecule type" value="Genomic_DNA"/>
</dbReference>
<protein>
    <submittedName>
        <fullName evidence="1">Uncharacterized protein</fullName>
    </submittedName>
</protein>
<organism evidence="1 2">
    <name type="scientific">Dreissena polymorpha</name>
    <name type="common">Zebra mussel</name>
    <name type="synonym">Mytilus polymorpha</name>
    <dbReference type="NCBI Taxonomy" id="45954"/>
    <lineage>
        <taxon>Eukaryota</taxon>
        <taxon>Metazoa</taxon>
        <taxon>Spiralia</taxon>
        <taxon>Lophotrochozoa</taxon>
        <taxon>Mollusca</taxon>
        <taxon>Bivalvia</taxon>
        <taxon>Autobranchia</taxon>
        <taxon>Heteroconchia</taxon>
        <taxon>Euheterodonta</taxon>
        <taxon>Imparidentia</taxon>
        <taxon>Neoheterodontei</taxon>
        <taxon>Myida</taxon>
        <taxon>Dreissenoidea</taxon>
        <taxon>Dreissenidae</taxon>
        <taxon>Dreissena</taxon>
    </lineage>
</organism>